<organism evidence="1 2">
    <name type="scientific">Cyclocybe aegerita</name>
    <name type="common">Black poplar mushroom</name>
    <name type="synonym">Agrocybe aegerita</name>
    <dbReference type="NCBI Taxonomy" id="1973307"/>
    <lineage>
        <taxon>Eukaryota</taxon>
        <taxon>Fungi</taxon>
        <taxon>Dikarya</taxon>
        <taxon>Basidiomycota</taxon>
        <taxon>Agaricomycotina</taxon>
        <taxon>Agaricomycetes</taxon>
        <taxon>Agaricomycetidae</taxon>
        <taxon>Agaricales</taxon>
        <taxon>Agaricineae</taxon>
        <taxon>Bolbitiaceae</taxon>
        <taxon>Cyclocybe</taxon>
    </lineage>
</organism>
<protein>
    <submittedName>
        <fullName evidence="1">Uncharacterized protein</fullName>
    </submittedName>
</protein>
<dbReference type="EMBL" id="CACVBS010000046">
    <property type="protein sequence ID" value="CAA7265100.1"/>
    <property type="molecule type" value="Genomic_DNA"/>
</dbReference>
<evidence type="ECO:0000313" key="2">
    <source>
        <dbReference type="Proteomes" id="UP000467700"/>
    </source>
</evidence>
<dbReference type="AlphaFoldDB" id="A0A8S0WCN3"/>
<name>A0A8S0WCN3_CYCAE</name>
<accession>A0A8S0WCN3</accession>
<reference evidence="1 2" key="1">
    <citation type="submission" date="2020-01" db="EMBL/GenBank/DDBJ databases">
        <authorList>
            <person name="Gupta K D."/>
        </authorList>
    </citation>
    <scope>NUCLEOTIDE SEQUENCE [LARGE SCALE GENOMIC DNA]</scope>
</reference>
<comment type="caution">
    <text evidence="1">The sequence shown here is derived from an EMBL/GenBank/DDBJ whole genome shotgun (WGS) entry which is preliminary data.</text>
</comment>
<dbReference type="Proteomes" id="UP000467700">
    <property type="component" value="Unassembled WGS sequence"/>
</dbReference>
<gene>
    <name evidence="1" type="ORF">AAE3_LOCUS7170</name>
</gene>
<sequence length="165" mass="18405">MALLKEVEALAEADSRRLQPGNVVPEYPNRVAGYGASRRCIDFAPRYPLSCELTEVSRRYDANADRQLQADVFVRILNVEMKDPGKNLHWETVYKPVVILISLDIQLVSLGVELLDERYGHVSNFGVELVQLDASWAWGTMGGEALGTRHVDFLDLPCDGADTTN</sequence>
<proteinExistence type="predicted"/>
<evidence type="ECO:0000313" key="1">
    <source>
        <dbReference type="EMBL" id="CAA7265100.1"/>
    </source>
</evidence>
<keyword evidence="2" id="KW-1185">Reference proteome</keyword>